<evidence type="ECO:0000313" key="2">
    <source>
        <dbReference type="Proteomes" id="UP000290289"/>
    </source>
</evidence>
<protein>
    <submittedName>
        <fullName evidence="1">Uncharacterized protein</fullName>
    </submittedName>
</protein>
<organism evidence="1 2">
    <name type="scientific">Malus domestica</name>
    <name type="common">Apple</name>
    <name type="synonym">Pyrus malus</name>
    <dbReference type="NCBI Taxonomy" id="3750"/>
    <lineage>
        <taxon>Eukaryota</taxon>
        <taxon>Viridiplantae</taxon>
        <taxon>Streptophyta</taxon>
        <taxon>Embryophyta</taxon>
        <taxon>Tracheophyta</taxon>
        <taxon>Spermatophyta</taxon>
        <taxon>Magnoliopsida</taxon>
        <taxon>eudicotyledons</taxon>
        <taxon>Gunneridae</taxon>
        <taxon>Pentapetalae</taxon>
        <taxon>rosids</taxon>
        <taxon>fabids</taxon>
        <taxon>Rosales</taxon>
        <taxon>Rosaceae</taxon>
        <taxon>Amygdaloideae</taxon>
        <taxon>Maleae</taxon>
        <taxon>Malus</taxon>
    </lineage>
</organism>
<gene>
    <name evidence="1" type="ORF">DVH24_042723</name>
</gene>
<dbReference type="EMBL" id="RDQH01000341">
    <property type="protein sequence ID" value="RXH75936.1"/>
    <property type="molecule type" value="Genomic_DNA"/>
</dbReference>
<name>A0A498HWV3_MALDO</name>
<dbReference type="AlphaFoldDB" id="A0A498HWV3"/>
<accession>A0A498HWV3</accession>
<comment type="caution">
    <text evidence="1">The sequence shown here is derived from an EMBL/GenBank/DDBJ whole genome shotgun (WGS) entry which is preliminary data.</text>
</comment>
<reference evidence="1 2" key="1">
    <citation type="submission" date="2018-10" db="EMBL/GenBank/DDBJ databases">
        <title>A high-quality apple genome assembly.</title>
        <authorList>
            <person name="Hu J."/>
        </authorList>
    </citation>
    <scope>NUCLEOTIDE SEQUENCE [LARGE SCALE GENOMIC DNA]</scope>
    <source>
        <strain evidence="2">cv. HFTH1</strain>
        <tissue evidence="1">Young leaf</tissue>
    </source>
</reference>
<evidence type="ECO:0000313" key="1">
    <source>
        <dbReference type="EMBL" id="RXH75936.1"/>
    </source>
</evidence>
<proteinExistence type="predicted"/>
<dbReference type="Proteomes" id="UP000290289">
    <property type="component" value="Chromosome 15"/>
</dbReference>
<sequence>MDSCQRKMRESSHNNFFRMSIKMSFELLSEFRMHNYKVGCKVECAYFASSLEGLRCLRRYFAKLTSFKSSILPSCGV</sequence>
<keyword evidence="2" id="KW-1185">Reference proteome</keyword>